<evidence type="ECO:0000256" key="13">
    <source>
        <dbReference type="HAMAP-Rule" id="MF_00384"/>
    </source>
</evidence>
<evidence type="ECO:0000313" key="15">
    <source>
        <dbReference type="EMBL" id="VEI13753.1"/>
    </source>
</evidence>
<accession>A0A3S4Z617</accession>
<dbReference type="UniPathway" id="UPA00050">
    <property type="reaction ID" value="UER00064"/>
</dbReference>
<protein>
    <recommendedName>
        <fullName evidence="4 13">Homoserine kinase</fullName>
        <shortName evidence="13">HK</shortName>
        <shortName evidence="13">HSK</shortName>
        <ecNumber evidence="3 13">2.7.1.39</ecNumber>
    </recommendedName>
</protein>
<dbReference type="RefSeq" id="WP_126416825.1">
    <property type="nucleotide sequence ID" value="NZ_LR134476.1"/>
</dbReference>
<comment type="function">
    <text evidence="12 13">Catalyzes the ATP-dependent phosphorylation of L-homoserine to L-homoserine phosphate.</text>
</comment>
<dbReference type="NCBIfam" id="TIGR00191">
    <property type="entry name" value="thrB"/>
    <property type="match status" value="1"/>
</dbReference>
<dbReference type="InterPro" id="IPR006204">
    <property type="entry name" value="GHMP_kinase_N_dom"/>
</dbReference>
<keyword evidence="16" id="KW-1185">Reference proteome</keyword>
<dbReference type="Pfam" id="PF00288">
    <property type="entry name" value="GHMP_kinases_N"/>
    <property type="match status" value="1"/>
</dbReference>
<reference evidence="15 16" key="1">
    <citation type="submission" date="2018-12" db="EMBL/GenBank/DDBJ databases">
        <authorList>
            <consortium name="Pathogen Informatics"/>
        </authorList>
    </citation>
    <scope>NUCLEOTIDE SEQUENCE [LARGE SCALE GENOMIC DNA]</scope>
    <source>
        <strain evidence="15 16">NCTC13354</strain>
    </source>
</reference>
<keyword evidence="9 13" id="KW-0418">Kinase</keyword>
<evidence type="ECO:0000313" key="16">
    <source>
        <dbReference type="Proteomes" id="UP000269542"/>
    </source>
</evidence>
<evidence type="ECO:0000256" key="7">
    <source>
        <dbReference type="ARBA" id="ARBA00022697"/>
    </source>
</evidence>
<dbReference type="PROSITE" id="PS00627">
    <property type="entry name" value="GHMP_KINASES_ATP"/>
    <property type="match status" value="1"/>
</dbReference>
<dbReference type="PIRSF" id="PIRSF000676">
    <property type="entry name" value="Homoser_kin"/>
    <property type="match status" value="1"/>
</dbReference>
<dbReference type="OrthoDB" id="9769912at2"/>
<feature type="binding site" evidence="13">
    <location>
        <begin position="92"/>
        <end position="102"/>
    </location>
    <ligand>
        <name>ATP</name>
        <dbReference type="ChEBI" id="CHEBI:30616"/>
    </ligand>
</feature>
<dbReference type="GO" id="GO:0005737">
    <property type="term" value="C:cytoplasm"/>
    <property type="evidence" value="ECO:0007669"/>
    <property type="project" value="UniProtKB-SubCell"/>
</dbReference>
<keyword evidence="10 13" id="KW-0067">ATP-binding</keyword>
<evidence type="ECO:0000256" key="9">
    <source>
        <dbReference type="ARBA" id="ARBA00022777"/>
    </source>
</evidence>
<dbReference type="Gene3D" id="3.30.70.890">
    <property type="entry name" value="GHMP kinase, C-terminal domain"/>
    <property type="match status" value="1"/>
</dbReference>
<evidence type="ECO:0000256" key="12">
    <source>
        <dbReference type="ARBA" id="ARBA00049954"/>
    </source>
</evidence>
<dbReference type="SUPFAM" id="SSF54211">
    <property type="entry name" value="Ribosomal protein S5 domain 2-like"/>
    <property type="match status" value="1"/>
</dbReference>
<dbReference type="SUPFAM" id="SSF55060">
    <property type="entry name" value="GHMP Kinase, C-terminal domain"/>
    <property type="match status" value="1"/>
</dbReference>
<comment type="catalytic activity">
    <reaction evidence="11 13">
        <text>L-homoserine + ATP = O-phospho-L-homoserine + ADP + H(+)</text>
        <dbReference type="Rhea" id="RHEA:13985"/>
        <dbReference type="ChEBI" id="CHEBI:15378"/>
        <dbReference type="ChEBI" id="CHEBI:30616"/>
        <dbReference type="ChEBI" id="CHEBI:57476"/>
        <dbReference type="ChEBI" id="CHEBI:57590"/>
        <dbReference type="ChEBI" id="CHEBI:456216"/>
        <dbReference type="EC" id="2.7.1.39"/>
    </reaction>
</comment>
<dbReference type="PRINTS" id="PR00958">
    <property type="entry name" value="HOMSERKINASE"/>
</dbReference>
<evidence type="ECO:0000256" key="10">
    <source>
        <dbReference type="ARBA" id="ARBA00022840"/>
    </source>
</evidence>
<evidence type="ECO:0000256" key="1">
    <source>
        <dbReference type="ARBA" id="ARBA00005015"/>
    </source>
</evidence>
<keyword evidence="7 13" id="KW-0791">Threonine biosynthesis</keyword>
<dbReference type="AlphaFoldDB" id="A0A3S4Z617"/>
<dbReference type="EC" id="2.7.1.39" evidence="3 13"/>
<evidence type="ECO:0000256" key="8">
    <source>
        <dbReference type="ARBA" id="ARBA00022741"/>
    </source>
</evidence>
<dbReference type="GO" id="GO:0004413">
    <property type="term" value="F:homoserine kinase activity"/>
    <property type="evidence" value="ECO:0007669"/>
    <property type="project" value="UniProtKB-UniRule"/>
</dbReference>
<evidence type="ECO:0000256" key="5">
    <source>
        <dbReference type="ARBA" id="ARBA00022605"/>
    </source>
</evidence>
<comment type="similarity">
    <text evidence="2 13">Belongs to the GHMP kinase family. Homoserine kinase subfamily.</text>
</comment>
<dbReference type="InterPro" id="IPR020568">
    <property type="entry name" value="Ribosomal_Su5_D2-typ_SF"/>
</dbReference>
<dbReference type="InterPro" id="IPR036554">
    <property type="entry name" value="GHMP_kinase_C_sf"/>
</dbReference>
<comment type="subcellular location">
    <subcellularLocation>
        <location evidence="13">Cytoplasm</location>
    </subcellularLocation>
</comment>
<dbReference type="PANTHER" id="PTHR20861">
    <property type="entry name" value="HOMOSERINE/4-DIPHOSPHOCYTIDYL-2-C-METHYL-D-ERYTHRITOL KINASE"/>
    <property type="match status" value="1"/>
</dbReference>
<evidence type="ECO:0000256" key="3">
    <source>
        <dbReference type="ARBA" id="ARBA00012078"/>
    </source>
</evidence>
<dbReference type="KEGG" id="tbw:NCTC13354_01475"/>
<sequence>MRIVKDTARVKVPASSGNLGPGFDSMGMAHDVWDDVSVTLTTGKSRVLILGEGNASLPKDESHLIVQTMRETFERVGAPVSGIELVCRNSIPQGKGMGSSAAALTAAVMLVRELLGKPEEFTRAEVLNIVAGYEGHPDNAAPAIYGGATLSWREGEGYQTVQLPVADAVKTTLLIPEEVLLTTTARAALPERVPLVDAAFNASRSALMVHALAQAPQLLFAATEDRLHQQYRADSMAHTSAVLAALREAGWPAVVSGAGPSILLFAEVDPVMVKILEEQGFRAVPSQQVRGAHAVAES</sequence>
<organism evidence="15 16">
    <name type="scientific">Trueperella bialowiezensis</name>
    <dbReference type="NCBI Taxonomy" id="312285"/>
    <lineage>
        <taxon>Bacteria</taxon>
        <taxon>Bacillati</taxon>
        <taxon>Actinomycetota</taxon>
        <taxon>Actinomycetes</taxon>
        <taxon>Actinomycetales</taxon>
        <taxon>Actinomycetaceae</taxon>
        <taxon>Trueperella</taxon>
    </lineage>
</organism>
<evidence type="ECO:0000256" key="6">
    <source>
        <dbReference type="ARBA" id="ARBA00022679"/>
    </source>
</evidence>
<dbReference type="InterPro" id="IPR000870">
    <property type="entry name" value="Homoserine_kinase"/>
</dbReference>
<keyword evidence="8 13" id="KW-0547">Nucleotide-binding</keyword>
<dbReference type="Proteomes" id="UP000269542">
    <property type="component" value="Chromosome"/>
</dbReference>
<dbReference type="GO" id="GO:0009088">
    <property type="term" value="P:threonine biosynthetic process"/>
    <property type="evidence" value="ECO:0007669"/>
    <property type="project" value="UniProtKB-UniRule"/>
</dbReference>
<dbReference type="InterPro" id="IPR006203">
    <property type="entry name" value="GHMP_knse_ATP-bd_CS"/>
</dbReference>
<keyword evidence="6 13" id="KW-0808">Transferase</keyword>
<dbReference type="EMBL" id="LR134476">
    <property type="protein sequence ID" value="VEI13753.1"/>
    <property type="molecule type" value="Genomic_DNA"/>
</dbReference>
<feature type="domain" description="GHMP kinase N-terminal" evidence="14">
    <location>
        <begin position="64"/>
        <end position="147"/>
    </location>
</feature>
<proteinExistence type="inferred from homology"/>
<keyword evidence="5 13" id="KW-0028">Amino-acid biosynthesis</keyword>
<evidence type="ECO:0000256" key="4">
    <source>
        <dbReference type="ARBA" id="ARBA00017858"/>
    </source>
</evidence>
<evidence type="ECO:0000256" key="2">
    <source>
        <dbReference type="ARBA" id="ARBA00007370"/>
    </source>
</evidence>
<dbReference type="InterPro" id="IPR014721">
    <property type="entry name" value="Ribsml_uS5_D2-typ_fold_subgr"/>
</dbReference>
<evidence type="ECO:0000256" key="11">
    <source>
        <dbReference type="ARBA" id="ARBA00049375"/>
    </source>
</evidence>
<dbReference type="HAMAP" id="MF_00384">
    <property type="entry name" value="Homoser_kinase"/>
    <property type="match status" value="1"/>
</dbReference>
<evidence type="ECO:0000259" key="14">
    <source>
        <dbReference type="Pfam" id="PF00288"/>
    </source>
</evidence>
<keyword evidence="13" id="KW-0963">Cytoplasm</keyword>
<dbReference type="PANTHER" id="PTHR20861:SF1">
    <property type="entry name" value="HOMOSERINE KINASE"/>
    <property type="match status" value="1"/>
</dbReference>
<dbReference type="Gene3D" id="3.30.230.10">
    <property type="match status" value="1"/>
</dbReference>
<gene>
    <name evidence="13 15" type="primary">thrB</name>
    <name evidence="15" type="ORF">NCTC13354_01475</name>
</gene>
<comment type="pathway">
    <text evidence="1 13">Amino-acid biosynthesis; L-threonine biosynthesis; L-threonine from L-aspartate: step 4/5.</text>
</comment>
<dbReference type="GO" id="GO:0005524">
    <property type="term" value="F:ATP binding"/>
    <property type="evidence" value="ECO:0007669"/>
    <property type="project" value="UniProtKB-UniRule"/>
</dbReference>
<name>A0A3S4Z617_9ACTO</name>